<feature type="disulfide bond" evidence="5">
    <location>
        <begin position="180"/>
        <end position="189"/>
    </location>
</feature>
<dbReference type="PANTHER" id="PTHR24049:SF22">
    <property type="entry name" value="DROSOPHILA CRUMBS HOMOLOG"/>
    <property type="match status" value="1"/>
</dbReference>
<feature type="domain" description="Sushi" evidence="11">
    <location>
        <begin position="273"/>
        <end position="328"/>
    </location>
</feature>
<reference evidence="12 13" key="1">
    <citation type="submission" date="2024-02" db="EMBL/GenBank/DDBJ databases">
        <authorList>
            <person name="Daric V."/>
            <person name="Darras S."/>
        </authorList>
    </citation>
    <scope>NUCLEOTIDE SEQUENCE [LARGE SCALE GENOMIC DNA]</scope>
</reference>
<dbReference type="SMART" id="SM00181">
    <property type="entry name" value="EGF"/>
    <property type="match status" value="3"/>
</dbReference>
<dbReference type="Gene3D" id="2.10.25.10">
    <property type="entry name" value="Laminin"/>
    <property type="match status" value="3"/>
</dbReference>
<feature type="disulfide bond" evidence="6">
    <location>
        <begin position="299"/>
        <end position="326"/>
    </location>
</feature>
<accession>A0ABP0H5W5</accession>
<keyword evidence="7" id="KW-0812">Transmembrane</keyword>
<keyword evidence="13" id="KW-1185">Reference proteome</keyword>
<evidence type="ECO:0000259" key="10">
    <source>
        <dbReference type="PROSITE" id="PS50026"/>
    </source>
</evidence>
<dbReference type="InterPro" id="IPR000436">
    <property type="entry name" value="Sushi_SCR_CCP_dom"/>
</dbReference>
<dbReference type="CDD" id="cd00033">
    <property type="entry name" value="CCP"/>
    <property type="match status" value="1"/>
</dbReference>
<dbReference type="PANTHER" id="PTHR24049">
    <property type="entry name" value="CRUMBS FAMILY MEMBER"/>
    <property type="match status" value="1"/>
</dbReference>
<feature type="signal peptide" evidence="8">
    <location>
        <begin position="1"/>
        <end position="24"/>
    </location>
</feature>
<dbReference type="PROSITE" id="PS01180">
    <property type="entry name" value="CUB"/>
    <property type="match status" value="1"/>
</dbReference>
<dbReference type="SMART" id="SM00179">
    <property type="entry name" value="EGF_CA"/>
    <property type="match status" value="3"/>
</dbReference>
<feature type="domain" description="EGF-like" evidence="10">
    <location>
        <begin position="152"/>
        <end position="190"/>
    </location>
</feature>
<feature type="disulfide bond" evidence="5">
    <location>
        <begin position="201"/>
        <end position="218"/>
    </location>
</feature>
<feature type="disulfide bond" evidence="5">
    <location>
        <begin position="220"/>
        <end position="229"/>
    </location>
</feature>
<dbReference type="SUPFAM" id="SSF57196">
    <property type="entry name" value="EGF/Laminin"/>
    <property type="match status" value="3"/>
</dbReference>
<keyword evidence="3" id="KW-0677">Repeat</keyword>
<dbReference type="Gene3D" id="2.60.120.290">
    <property type="entry name" value="Spermadhesin, CUB domain"/>
    <property type="match status" value="1"/>
</dbReference>
<organism evidence="12 13">
    <name type="scientific">Clavelina lepadiformis</name>
    <name type="common">Light-bulb sea squirt</name>
    <name type="synonym">Ascidia lepadiformis</name>
    <dbReference type="NCBI Taxonomy" id="159417"/>
    <lineage>
        <taxon>Eukaryota</taxon>
        <taxon>Metazoa</taxon>
        <taxon>Chordata</taxon>
        <taxon>Tunicata</taxon>
        <taxon>Ascidiacea</taxon>
        <taxon>Aplousobranchia</taxon>
        <taxon>Clavelinidae</taxon>
        <taxon>Clavelina</taxon>
    </lineage>
</organism>
<dbReference type="InterPro" id="IPR001881">
    <property type="entry name" value="EGF-like_Ca-bd_dom"/>
</dbReference>
<evidence type="ECO:0000259" key="11">
    <source>
        <dbReference type="PROSITE" id="PS50923"/>
    </source>
</evidence>
<dbReference type="Pfam" id="PF00008">
    <property type="entry name" value="EGF"/>
    <property type="match status" value="2"/>
</dbReference>
<feature type="domain" description="EGF-like" evidence="10">
    <location>
        <begin position="233"/>
        <end position="270"/>
    </location>
</feature>
<protein>
    <submittedName>
        <fullName evidence="12">Uncharacterized protein</fullName>
    </submittedName>
</protein>
<dbReference type="PRINTS" id="PR00010">
    <property type="entry name" value="EGFBLOOD"/>
</dbReference>
<feature type="chain" id="PRO_5045551760" evidence="8">
    <location>
        <begin position="25"/>
        <end position="416"/>
    </location>
</feature>
<comment type="caution">
    <text evidence="5">Lacks conserved residue(s) required for the propagation of feature annotation.</text>
</comment>
<dbReference type="InterPro" id="IPR051022">
    <property type="entry name" value="Notch_Cell-Fate_Det"/>
</dbReference>
<dbReference type="PROSITE" id="PS01186">
    <property type="entry name" value="EGF_2"/>
    <property type="match status" value="1"/>
</dbReference>
<keyword evidence="6" id="KW-0768">Sushi</keyword>
<dbReference type="PROSITE" id="PS50026">
    <property type="entry name" value="EGF_3"/>
    <property type="match status" value="3"/>
</dbReference>
<evidence type="ECO:0000256" key="3">
    <source>
        <dbReference type="ARBA" id="ARBA00022737"/>
    </source>
</evidence>
<keyword evidence="7" id="KW-1133">Transmembrane helix</keyword>
<dbReference type="PROSITE" id="PS00022">
    <property type="entry name" value="EGF_1"/>
    <property type="match status" value="3"/>
</dbReference>
<feature type="disulfide bond" evidence="5">
    <location>
        <begin position="161"/>
        <end position="178"/>
    </location>
</feature>
<dbReference type="InterPro" id="IPR000742">
    <property type="entry name" value="EGF"/>
</dbReference>
<dbReference type="Pfam" id="PF00431">
    <property type="entry name" value="CUB"/>
    <property type="match status" value="1"/>
</dbReference>
<dbReference type="Pfam" id="PF00084">
    <property type="entry name" value="Sushi"/>
    <property type="match status" value="1"/>
</dbReference>
<dbReference type="SMART" id="SM00032">
    <property type="entry name" value="CCP"/>
    <property type="match status" value="1"/>
</dbReference>
<name>A0ABP0H5W5_CLALP</name>
<feature type="disulfide bond" evidence="5">
    <location>
        <begin position="260"/>
        <end position="269"/>
    </location>
</feature>
<dbReference type="InterPro" id="IPR035914">
    <property type="entry name" value="Sperma_CUB_dom_sf"/>
</dbReference>
<sequence length="416" mass="45965">MSKRFTSKAFLFYFSFTVYQNISAQDNPTYNDCGGTLVKPAESYAVLTNPGYDSKYDNNLHCIWTLEGGEKTLLQMKFWDMNIEPGDGGSNTTCEYDYVEVYITTMEESRRFCGFNSPDTVFNGIGTLTVTFHSDDSVNYRGFQATFQVRENFDPCEGDPCQGGGTCEVDTVSLGSKCICVPGLSGENCEIDVDECLSDPCQNGGTCSEGAELDSYICDCPTRWQGHDCEIEKESPCMPNPCMHGGTCEEIDVETAECLCGDGYAGEFCEIKTGCSNPGIPYLDEYRRFNKGTILQFSCIDEYYLHGIENSTCLVNGTWSTELPECYREGTDPGGDEGLSTWSLVMLGLGLAVGIKLIIFVTWMIYKSPWTFFGKASAFTIHDGAQMQRRRASSTRSVQTSSVYSVSDEISSNSKS</sequence>
<dbReference type="CDD" id="cd00054">
    <property type="entry name" value="EGF_CA"/>
    <property type="match status" value="3"/>
</dbReference>
<feature type="transmembrane region" description="Helical" evidence="7">
    <location>
        <begin position="342"/>
        <end position="366"/>
    </location>
</feature>
<evidence type="ECO:0000256" key="4">
    <source>
        <dbReference type="ARBA" id="ARBA00023157"/>
    </source>
</evidence>
<feature type="domain" description="CUB" evidence="9">
    <location>
        <begin position="33"/>
        <end position="150"/>
    </location>
</feature>
<evidence type="ECO:0000256" key="6">
    <source>
        <dbReference type="PROSITE-ProRule" id="PRU00302"/>
    </source>
</evidence>
<gene>
    <name evidence="12" type="ORF">CVLEPA_LOCUS31415</name>
</gene>
<keyword evidence="7" id="KW-0472">Membrane</keyword>
<evidence type="ECO:0000313" key="13">
    <source>
        <dbReference type="Proteomes" id="UP001642483"/>
    </source>
</evidence>
<keyword evidence="2 8" id="KW-0732">Signal</keyword>
<comment type="caution">
    <text evidence="12">The sequence shown here is derived from an EMBL/GenBank/DDBJ whole genome shotgun (WGS) entry which is preliminary data.</text>
</comment>
<dbReference type="CDD" id="cd00041">
    <property type="entry name" value="CUB"/>
    <property type="match status" value="1"/>
</dbReference>
<evidence type="ECO:0000256" key="1">
    <source>
        <dbReference type="ARBA" id="ARBA00022536"/>
    </source>
</evidence>
<dbReference type="Gene3D" id="2.10.70.10">
    <property type="entry name" value="Complement Module, domain 1"/>
    <property type="match status" value="1"/>
</dbReference>
<dbReference type="SUPFAM" id="SSF49854">
    <property type="entry name" value="Spermadhesin, CUB domain"/>
    <property type="match status" value="1"/>
</dbReference>
<dbReference type="PROSITE" id="PS50923">
    <property type="entry name" value="SUSHI"/>
    <property type="match status" value="1"/>
</dbReference>
<evidence type="ECO:0000256" key="7">
    <source>
        <dbReference type="SAM" id="Phobius"/>
    </source>
</evidence>
<evidence type="ECO:0000256" key="8">
    <source>
        <dbReference type="SAM" id="SignalP"/>
    </source>
</evidence>
<dbReference type="Proteomes" id="UP001642483">
    <property type="component" value="Unassembled WGS sequence"/>
</dbReference>
<evidence type="ECO:0000256" key="2">
    <source>
        <dbReference type="ARBA" id="ARBA00022729"/>
    </source>
</evidence>
<dbReference type="InterPro" id="IPR035976">
    <property type="entry name" value="Sushi/SCR/CCP_sf"/>
</dbReference>
<dbReference type="SUPFAM" id="SSF57535">
    <property type="entry name" value="Complement control module/SCR domain"/>
    <property type="match status" value="1"/>
</dbReference>
<evidence type="ECO:0000259" key="9">
    <source>
        <dbReference type="PROSITE" id="PS01180"/>
    </source>
</evidence>
<keyword evidence="4 5" id="KW-1015">Disulfide bond</keyword>
<evidence type="ECO:0000313" key="12">
    <source>
        <dbReference type="EMBL" id="CAK8697935.1"/>
    </source>
</evidence>
<dbReference type="EMBL" id="CAWYQH010000174">
    <property type="protein sequence ID" value="CAK8697935.1"/>
    <property type="molecule type" value="Genomic_DNA"/>
</dbReference>
<keyword evidence="1 5" id="KW-0245">EGF-like domain</keyword>
<dbReference type="SMART" id="SM00042">
    <property type="entry name" value="CUB"/>
    <property type="match status" value="1"/>
</dbReference>
<proteinExistence type="predicted"/>
<dbReference type="InterPro" id="IPR000859">
    <property type="entry name" value="CUB_dom"/>
</dbReference>
<feature type="domain" description="EGF-like" evidence="10">
    <location>
        <begin position="192"/>
        <end position="230"/>
    </location>
</feature>
<evidence type="ECO:0000256" key="5">
    <source>
        <dbReference type="PROSITE-ProRule" id="PRU00076"/>
    </source>
</evidence>